<evidence type="ECO:0000313" key="4">
    <source>
        <dbReference type="Proteomes" id="UP000001299"/>
    </source>
</evidence>
<evidence type="ECO:0000256" key="1">
    <source>
        <dbReference type="ARBA" id="ARBA00023267"/>
    </source>
</evidence>
<proteinExistence type="predicted"/>
<evidence type="ECO:0000259" key="2">
    <source>
        <dbReference type="PROSITE" id="PS50968"/>
    </source>
</evidence>
<dbReference type="Proteomes" id="UP000001299">
    <property type="component" value="Chromosome 1"/>
</dbReference>
<dbReference type="EC" id="6.4.1.2" evidence="3"/>
<gene>
    <name evidence="3" type="primary">accB</name>
    <name evidence="3" type="ordered locus">bpr_I1269</name>
</gene>
<dbReference type="CDD" id="cd06850">
    <property type="entry name" value="biotinyl_domain"/>
    <property type="match status" value="1"/>
</dbReference>
<dbReference type="PANTHER" id="PTHR45266">
    <property type="entry name" value="OXALOACETATE DECARBOXYLASE ALPHA CHAIN"/>
    <property type="match status" value="1"/>
</dbReference>
<evidence type="ECO:0000313" key="3">
    <source>
        <dbReference type="EMBL" id="ADL34007.1"/>
    </source>
</evidence>
<keyword evidence="4" id="KW-1185">Reference proteome</keyword>
<feature type="domain" description="Lipoyl-binding" evidence="2">
    <location>
        <begin position="58"/>
        <end position="137"/>
    </location>
</feature>
<dbReference type="PROSITE" id="PS00188">
    <property type="entry name" value="BIOTIN"/>
    <property type="match status" value="1"/>
</dbReference>
<accession>E0S2P0</accession>
<dbReference type="InterPro" id="IPR001882">
    <property type="entry name" value="Biotin_BS"/>
</dbReference>
<sequence length="137" mass="15131">MTNTLKDYVDAFRVLGLSELSVEDDGVKLVLKKNSSFEPVILSSNISEISEKGKEPSKEDIKSGTRVKAPLLGVFYAEVNGKIWKTGDRVQKGDILCSIEAMKMMNEVKAPCDGEILSINVKDGDLVEYDQVLFEIS</sequence>
<dbReference type="Gene3D" id="2.40.50.100">
    <property type="match status" value="1"/>
</dbReference>
<dbReference type="RefSeq" id="WP_013280661.1">
    <property type="nucleotide sequence ID" value="NC_014387.1"/>
</dbReference>
<dbReference type="KEGG" id="bpb:bpr_I1269"/>
<dbReference type="PROSITE" id="PS50968">
    <property type="entry name" value="BIOTINYL_LIPOYL"/>
    <property type="match status" value="1"/>
</dbReference>
<dbReference type="Pfam" id="PF00364">
    <property type="entry name" value="Biotin_lipoyl"/>
    <property type="match status" value="1"/>
</dbReference>
<dbReference type="eggNOG" id="COG0511">
    <property type="taxonomic scope" value="Bacteria"/>
</dbReference>
<dbReference type="HOGENOM" id="CLU_016733_3_2_9"/>
<dbReference type="InterPro" id="IPR050709">
    <property type="entry name" value="Biotin_Carboxyl_Carrier/Decarb"/>
</dbReference>
<keyword evidence="1" id="KW-0092">Biotin</keyword>
<dbReference type="AlphaFoldDB" id="E0S2P0"/>
<organism evidence="3 4">
    <name type="scientific">Butyrivibrio proteoclasticus (strain ATCC 51982 / DSM 14932 / B316)</name>
    <name type="common">Clostridium proteoclasticum</name>
    <dbReference type="NCBI Taxonomy" id="515622"/>
    <lineage>
        <taxon>Bacteria</taxon>
        <taxon>Bacillati</taxon>
        <taxon>Bacillota</taxon>
        <taxon>Clostridia</taxon>
        <taxon>Lachnospirales</taxon>
        <taxon>Lachnospiraceae</taxon>
        <taxon>Butyrivibrio</taxon>
    </lineage>
</organism>
<dbReference type="GO" id="GO:0003989">
    <property type="term" value="F:acetyl-CoA carboxylase activity"/>
    <property type="evidence" value="ECO:0007669"/>
    <property type="project" value="UniProtKB-EC"/>
</dbReference>
<reference evidence="3 4" key="1">
    <citation type="journal article" date="2010" name="PLoS ONE">
        <title>The glycobiome of the rumen bacterium Butyrivibrio proteoclasticus B316(T) highlights adaptation to a polysaccharide-rich environment.</title>
        <authorList>
            <person name="Kelly W.J."/>
            <person name="Leahy S.C."/>
            <person name="Altermann E."/>
            <person name="Yeoman C.J."/>
            <person name="Dunne J.C."/>
            <person name="Kong Z."/>
            <person name="Pacheco D.M."/>
            <person name="Li D."/>
            <person name="Noel S.J."/>
            <person name="Moon C.D."/>
            <person name="Cookson A.L."/>
            <person name="Attwood G.T."/>
        </authorList>
    </citation>
    <scope>NUCLEOTIDE SEQUENCE [LARGE SCALE GENOMIC DNA]</scope>
    <source>
        <strain evidence="4">ATCC 51982 / DSM 14932 / B316</strain>
    </source>
</reference>
<dbReference type="InterPro" id="IPR000089">
    <property type="entry name" value="Biotin_lipoyl"/>
</dbReference>
<dbReference type="PANTHER" id="PTHR45266:SF3">
    <property type="entry name" value="OXALOACETATE DECARBOXYLASE ALPHA CHAIN"/>
    <property type="match status" value="1"/>
</dbReference>
<dbReference type="STRING" id="515622.bpr_I1269"/>
<protein>
    <submittedName>
        <fullName evidence="3">Acetyl-CoA carboxylase biotin carboxyl carrier protein AccB</fullName>
        <ecNumber evidence="3">6.4.1.2</ecNumber>
    </submittedName>
</protein>
<dbReference type="InterPro" id="IPR011053">
    <property type="entry name" value="Single_hybrid_motif"/>
</dbReference>
<dbReference type="EMBL" id="CP001810">
    <property type="protein sequence ID" value="ADL34007.1"/>
    <property type="molecule type" value="Genomic_DNA"/>
</dbReference>
<dbReference type="SUPFAM" id="SSF51230">
    <property type="entry name" value="Single hybrid motif"/>
    <property type="match status" value="1"/>
</dbReference>
<name>E0S2P0_BUTPB</name>
<keyword evidence="3" id="KW-0436">Ligase</keyword>